<keyword evidence="1" id="KW-0472">Membrane</keyword>
<feature type="transmembrane region" description="Helical" evidence="1">
    <location>
        <begin position="6"/>
        <end position="35"/>
    </location>
</feature>
<evidence type="ECO:0000313" key="2">
    <source>
        <dbReference type="EMBL" id="KZX15788.1"/>
    </source>
</evidence>
<keyword evidence="1" id="KW-0812">Transmembrane</keyword>
<keyword evidence="3" id="KW-1185">Reference proteome</keyword>
<evidence type="ECO:0000256" key="1">
    <source>
        <dbReference type="SAM" id="Phobius"/>
    </source>
</evidence>
<dbReference type="RefSeq" id="WP_067259869.1">
    <property type="nucleotide sequence ID" value="NZ_LWMW01000108.1"/>
</dbReference>
<name>A0A166DNH1_9EURY</name>
<proteinExistence type="predicted"/>
<feature type="transmembrane region" description="Helical" evidence="1">
    <location>
        <begin position="47"/>
        <end position="67"/>
    </location>
</feature>
<dbReference type="OrthoDB" id="78328at2157"/>
<reference evidence="2 3" key="1">
    <citation type="submission" date="2016-04" db="EMBL/GenBank/DDBJ databases">
        <title>Genome sequence of Methanobrevibacter cuticularis DSM 11139.</title>
        <authorList>
            <person name="Poehlein A."/>
            <person name="Seedorf H."/>
            <person name="Daniel R."/>
        </authorList>
    </citation>
    <scope>NUCLEOTIDE SEQUENCE [LARGE SCALE GENOMIC DNA]</scope>
    <source>
        <strain evidence="2 3">DSM 11139</strain>
    </source>
</reference>
<dbReference type="EMBL" id="LWMW01000108">
    <property type="protein sequence ID" value="KZX15788.1"/>
    <property type="molecule type" value="Genomic_DNA"/>
</dbReference>
<gene>
    <name evidence="2" type="ORF">MBCUT_12910</name>
</gene>
<protein>
    <submittedName>
        <fullName evidence="2">Uncharacterized protein</fullName>
    </submittedName>
</protein>
<organism evidence="2 3">
    <name type="scientific">Methanobrevibacter cuticularis</name>
    <dbReference type="NCBI Taxonomy" id="47311"/>
    <lineage>
        <taxon>Archaea</taxon>
        <taxon>Methanobacteriati</taxon>
        <taxon>Methanobacteriota</taxon>
        <taxon>Methanomada group</taxon>
        <taxon>Methanobacteria</taxon>
        <taxon>Methanobacteriales</taxon>
        <taxon>Methanobacteriaceae</taxon>
        <taxon>Methanobrevibacter</taxon>
    </lineage>
</organism>
<accession>A0A166DNH1</accession>
<dbReference type="AlphaFoldDB" id="A0A166DNH1"/>
<keyword evidence="1" id="KW-1133">Transmembrane helix</keyword>
<sequence length="126" mass="14135">MAYGISTSIIVSLVIGAILTLFFDNIFIITIVGFIATYMVEKENKTYLIGIMAALIFEILNFMIGMIMSPRIPEYIASNLGFDFQNFLIGFIVSCVIAIILGFFGGFVAEKAYKRIYPDEFKNIET</sequence>
<dbReference type="Proteomes" id="UP000077275">
    <property type="component" value="Unassembled WGS sequence"/>
</dbReference>
<comment type="caution">
    <text evidence="2">The sequence shown here is derived from an EMBL/GenBank/DDBJ whole genome shotgun (WGS) entry which is preliminary data.</text>
</comment>
<feature type="transmembrane region" description="Helical" evidence="1">
    <location>
        <begin position="87"/>
        <end position="109"/>
    </location>
</feature>
<evidence type="ECO:0000313" key="3">
    <source>
        <dbReference type="Proteomes" id="UP000077275"/>
    </source>
</evidence>
<dbReference type="PATRIC" id="fig|47311.3.peg.1413"/>